<evidence type="ECO:0000313" key="2">
    <source>
        <dbReference type="Proteomes" id="UP000186456"/>
    </source>
</evidence>
<sequence>MWFSRARSDPSGLAVPAVSASVVDLTTDDPSENRIHRMLDELGVPWAVPLRELPTRFGVTRHPVYDWDVIAPPLPKLTLPGMLFPLSTNAFRLAAPSPADFFSTVVSVADDPRINVEAAVEFFSAWLGEAAIEASGGFAFCAEWTAGPASVSLQASGPHPYCTPEPSEADRREPRLRRACSVVIEPGFRPALSVLEREQLESSRLLLRLDDDAAPRSLDDLRRRRPSVTNAPFAREPDDSCRRLLGGLHVSADGRTLVVCRDQLLVIPRERVTAVRVSKLTRARGPAGSWLDLICVDEASDDGLSAVTVLEKSRTDQLDGRARSLGATLGVPVDIRPAQQNA</sequence>
<dbReference type="AlphaFoldDB" id="A0A1H0P7T8"/>
<accession>A0A1H0P7T8</accession>
<reference evidence="1 2" key="1">
    <citation type="submission" date="2016-10" db="EMBL/GenBank/DDBJ databases">
        <authorList>
            <person name="de Groot N.N."/>
        </authorList>
    </citation>
    <scope>NUCLEOTIDE SEQUENCE [LARGE SCALE GENOMIC DNA]</scope>
    <source>
        <strain evidence="1 2">StLB037</strain>
    </source>
</reference>
<gene>
    <name evidence="1" type="ORF">SAMN04487788_1797</name>
</gene>
<organism evidence="1 2">
    <name type="scientific">Microbacterium testaceum (strain StLB037)</name>
    <dbReference type="NCBI Taxonomy" id="979556"/>
    <lineage>
        <taxon>Bacteria</taxon>
        <taxon>Bacillati</taxon>
        <taxon>Actinomycetota</taxon>
        <taxon>Actinomycetes</taxon>
        <taxon>Micrococcales</taxon>
        <taxon>Microbacteriaceae</taxon>
        <taxon>Microbacterium</taxon>
    </lineage>
</organism>
<evidence type="ECO:0000313" key="1">
    <source>
        <dbReference type="EMBL" id="SDP00780.1"/>
    </source>
</evidence>
<protein>
    <submittedName>
        <fullName evidence="1">Uncharacterized protein</fullName>
    </submittedName>
</protein>
<dbReference type="EMBL" id="FNJN01000003">
    <property type="protein sequence ID" value="SDP00780.1"/>
    <property type="molecule type" value="Genomic_DNA"/>
</dbReference>
<name>A0A1H0P7T8_MICTS</name>
<proteinExistence type="predicted"/>
<dbReference type="Proteomes" id="UP000186456">
    <property type="component" value="Unassembled WGS sequence"/>
</dbReference>
<dbReference type="RefSeq" id="WP_074695113.1">
    <property type="nucleotide sequence ID" value="NZ_FNJN01000003.1"/>
</dbReference>